<gene>
    <name evidence="2" type="ORF">C4D60_Mb06t28630</name>
</gene>
<comment type="caution">
    <text evidence="2">The sequence shown here is derived from an EMBL/GenBank/DDBJ whole genome shotgun (WGS) entry which is preliminary data.</text>
</comment>
<organism evidence="2 3">
    <name type="scientific">Musa balbisiana</name>
    <name type="common">Banana</name>
    <dbReference type="NCBI Taxonomy" id="52838"/>
    <lineage>
        <taxon>Eukaryota</taxon>
        <taxon>Viridiplantae</taxon>
        <taxon>Streptophyta</taxon>
        <taxon>Embryophyta</taxon>
        <taxon>Tracheophyta</taxon>
        <taxon>Spermatophyta</taxon>
        <taxon>Magnoliopsida</taxon>
        <taxon>Liliopsida</taxon>
        <taxon>Zingiberales</taxon>
        <taxon>Musaceae</taxon>
        <taxon>Musa</taxon>
    </lineage>
</organism>
<evidence type="ECO:0000313" key="3">
    <source>
        <dbReference type="Proteomes" id="UP000317650"/>
    </source>
</evidence>
<sequence>MAFETHLRGQPAYVVLLDPMTRDTPARPARLRRHTSAACPPESCPLGLVSPEATLARPARLCRAPRLHVARGHTSAACSLALCSSAACRPRPHQRGLPPASAACRPRPHQRGLPACVVFLGSMAFETHLRGLPACVVFLGSMAFETHLRGLPACVVFLGSMAFETHLRGLPACVVFLGSMAFETHLRGLPACVVLLGCMSPEATPTRPARLRRAPRLHVARGHTNAACPPASCSSAACRPRPHQRGLPACVVLLGCMSPEATPARPASQTLPKGQTLPACPLQAGSSVEPFPGGNDVPFPRPNPPPRGTTREIPSIRTQNQPRRPRGHDINLFTTTDSSVTNHLPYRIFIGRSSRGNSDQL</sequence>
<reference evidence="2 3" key="1">
    <citation type="journal article" date="2019" name="Nat. Plants">
        <title>Genome sequencing of Musa balbisiana reveals subgenome evolution and function divergence in polyploid bananas.</title>
        <authorList>
            <person name="Yao X."/>
        </authorList>
    </citation>
    <scope>NUCLEOTIDE SEQUENCE [LARGE SCALE GENOMIC DNA]</scope>
    <source>
        <strain evidence="3">cv. DH-PKW</strain>
        <tissue evidence="2">Leaves</tissue>
    </source>
</reference>
<protein>
    <submittedName>
        <fullName evidence="2">Uncharacterized protein</fullName>
    </submittedName>
</protein>
<dbReference type="AlphaFoldDB" id="A0A4S8IRD6"/>
<evidence type="ECO:0000313" key="2">
    <source>
        <dbReference type="EMBL" id="THU51213.1"/>
    </source>
</evidence>
<proteinExistence type="predicted"/>
<name>A0A4S8IRD6_MUSBA</name>
<accession>A0A4S8IRD6</accession>
<feature type="region of interest" description="Disordered" evidence="1">
    <location>
        <begin position="265"/>
        <end position="336"/>
    </location>
</feature>
<dbReference type="EMBL" id="PYDT01000009">
    <property type="protein sequence ID" value="THU51213.1"/>
    <property type="molecule type" value="Genomic_DNA"/>
</dbReference>
<keyword evidence="3" id="KW-1185">Reference proteome</keyword>
<dbReference type="Proteomes" id="UP000317650">
    <property type="component" value="Chromosome 6"/>
</dbReference>
<evidence type="ECO:0000256" key="1">
    <source>
        <dbReference type="SAM" id="MobiDB-lite"/>
    </source>
</evidence>